<dbReference type="PANTHER" id="PTHR33376:SF15">
    <property type="entry name" value="BLL6794 PROTEIN"/>
    <property type="match status" value="1"/>
</dbReference>
<proteinExistence type="predicted"/>
<evidence type="ECO:0000256" key="1">
    <source>
        <dbReference type="ARBA" id="ARBA00022729"/>
    </source>
</evidence>
<dbReference type="InterPro" id="IPR018389">
    <property type="entry name" value="DctP_fam"/>
</dbReference>
<dbReference type="EMBL" id="CP044232">
    <property type="protein sequence ID" value="QEW02374.1"/>
    <property type="molecule type" value="Genomic_DNA"/>
</dbReference>
<name>A0A5J6L1N8_9MICO</name>
<keyword evidence="4" id="KW-1185">Reference proteome</keyword>
<feature type="chain" id="PRO_5039349954" description="C4-dicarboxylate ABC transporter substrate-binding protein" evidence="2">
    <location>
        <begin position="25"/>
        <end position="403"/>
    </location>
</feature>
<sequence>MFSRNQRRLATAVAAAATAVAMLAGCSGSPASPSGGEGGGDYAEGEWEVTITSVAADKSVLRPAQEWYMDQVEERTNGAIAFNRTTANEICAQADQYACLEDGSAQLLVTVPNYQPSIFVPNSLPEITFGPTNSAAITAAMAELTETNEDVKTFLDAKNLYSVSTWSVGNILVGSNTPLEGPADLDGLTMRTAGTIAAPNFAAAGVVPTQVTADEAYNSFSTGLVSAAAGAMDFVVAWKLGEVLKHWVDTGQGVYSEFAMYWAKDYYDEFPDDIKATLEEVADELNSGAAVEVWKAGYDSADGTHFVGTDEQCEMISSIPNVETLTAWDEETVAEFEELGALVDGETYTNEELWVRNATAAGLTNAEGVLEDYWTLIEKYEAEFDDPALSIDPVTSCIESFNG</sequence>
<dbReference type="PROSITE" id="PS51257">
    <property type="entry name" value="PROKAR_LIPOPROTEIN"/>
    <property type="match status" value="1"/>
</dbReference>
<keyword evidence="1 2" id="KW-0732">Signal</keyword>
<evidence type="ECO:0000313" key="4">
    <source>
        <dbReference type="Proteomes" id="UP000325516"/>
    </source>
</evidence>
<protein>
    <recommendedName>
        <fullName evidence="5">C4-dicarboxylate ABC transporter substrate-binding protein</fullName>
    </recommendedName>
</protein>
<dbReference type="GO" id="GO:0055085">
    <property type="term" value="P:transmembrane transport"/>
    <property type="evidence" value="ECO:0007669"/>
    <property type="project" value="InterPro"/>
</dbReference>
<dbReference type="Pfam" id="PF03480">
    <property type="entry name" value="DctP"/>
    <property type="match status" value="1"/>
</dbReference>
<evidence type="ECO:0000313" key="3">
    <source>
        <dbReference type="EMBL" id="QEW02374.1"/>
    </source>
</evidence>
<evidence type="ECO:0000256" key="2">
    <source>
        <dbReference type="SAM" id="SignalP"/>
    </source>
</evidence>
<accession>A0A5J6L1N8</accession>
<dbReference type="InterPro" id="IPR038404">
    <property type="entry name" value="TRAP_DctP_sf"/>
</dbReference>
<reference evidence="4" key="1">
    <citation type="submission" date="2019-09" db="EMBL/GenBank/DDBJ databases">
        <title>Mumia zhuanghuii sp. nov. isolated from the intestinal contents of plateau pika (Ochotona curzoniae) in the Qinghai-Tibet plateau of China.</title>
        <authorList>
            <person name="Tian Z."/>
        </authorList>
    </citation>
    <scope>NUCLEOTIDE SEQUENCE [LARGE SCALE GENOMIC DNA]</scope>
    <source>
        <strain evidence="4">L-031</strain>
    </source>
</reference>
<gene>
    <name evidence="3" type="ORF">F6J85_04170</name>
</gene>
<dbReference type="KEGG" id="mlz:F6J85_04170"/>
<dbReference type="AlphaFoldDB" id="A0A5J6L1N8"/>
<dbReference type="Proteomes" id="UP000325516">
    <property type="component" value="Chromosome"/>
</dbReference>
<feature type="signal peptide" evidence="2">
    <location>
        <begin position="1"/>
        <end position="24"/>
    </location>
</feature>
<dbReference type="PANTHER" id="PTHR33376">
    <property type="match status" value="1"/>
</dbReference>
<dbReference type="NCBIfam" id="NF037995">
    <property type="entry name" value="TRAP_S1"/>
    <property type="match status" value="1"/>
</dbReference>
<dbReference type="Gene3D" id="3.40.190.170">
    <property type="entry name" value="Bacterial extracellular solute-binding protein, family 7"/>
    <property type="match status" value="1"/>
</dbReference>
<evidence type="ECO:0008006" key="5">
    <source>
        <dbReference type="Google" id="ProtNLM"/>
    </source>
</evidence>
<organism evidence="3 4">
    <name type="scientific">Microbacterium lushaniae</name>
    <dbReference type="NCBI Taxonomy" id="2614639"/>
    <lineage>
        <taxon>Bacteria</taxon>
        <taxon>Bacillati</taxon>
        <taxon>Actinomycetota</taxon>
        <taxon>Actinomycetes</taxon>
        <taxon>Micrococcales</taxon>
        <taxon>Microbacteriaceae</taxon>
        <taxon>Microbacterium</taxon>
    </lineage>
</organism>
<dbReference type="RefSeq" id="WP_150923959.1">
    <property type="nucleotide sequence ID" value="NZ_CP044232.1"/>
</dbReference>